<dbReference type="PANTHER" id="PTHR40940">
    <property type="entry name" value="PROTEIN BATD-RELATED"/>
    <property type="match status" value="1"/>
</dbReference>
<keyword evidence="1" id="KW-0812">Transmembrane</keyword>
<gene>
    <name evidence="3" type="ORF">NBRC116591_24420</name>
</gene>
<dbReference type="EMBL" id="BAABWN010000007">
    <property type="protein sequence ID" value="GAA6168631.1"/>
    <property type="molecule type" value="Genomic_DNA"/>
</dbReference>
<dbReference type="Proteomes" id="UP001465153">
    <property type="component" value="Unassembled WGS sequence"/>
</dbReference>
<keyword evidence="2" id="KW-0732">Signal</keyword>
<keyword evidence="1" id="KW-1133">Transmembrane helix</keyword>
<name>A0ABQ0AAK0_9GAMM</name>
<evidence type="ECO:0000313" key="3">
    <source>
        <dbReference type="EMBL" id="GAA6168631.1"/>
    </source>
</evidence>
<sequence length="575" mass="64596">MMLKNVRIKHSWFCFLLLCSTTLFAIHSQAQNVSASVDRKNVTTEETLTLKIRQQGPHDTPRPDLTNLEKNFEIVSNTGTKQYRNINGREESWIEWNIVIIPKKAGTLLIPSFESRGEFTTPIEINVENASQTNLSSGQVNDIFVESEVDSGSVYVQQQILYTIRLGTSLPISNPGMQDISLENTKVELVSEQRYQRRIGNKEFAFLEWVYAIYPQQSGTLVIPRQVFDVSIGSRSPFFGHSRRSNLRRLVADPQSIEVKPRPASYTGNTWLPAKQITLTDSWGTDISSVKLGEPITRSIIVSVDGLSSSQLPELSIQYPDAINQYPEPIKDDEDKSENGILTTLSQSQAIVATQPGTFTLPEVKVTWWNTEDDQQETAILPSKTMTVIGDVVNDNATNNDLPQNNPVALDSNTNAEQLLPETQTSSNNIWLIASNVITALIALFFALLWFTRYKPSHANTANVAQPEKQTPSAKQALAQFVMITKTGNIESIRNGLITWTKAKWSHGPYNLARIRHLLIDDDAKRVLDDLDKSLFSDAEIKINSFEPLIQELERLSKQEQQSKNQVTLEPLNNI</sequence>
<proteinExistence type="predicted"/>
<dbReference type="InterPro" id="IPR025738">
    <property type="entry name" value="BatD"/>
</dbReference>
<reference evidence="3 4" key="1">
    <citation type="submission" date="2024-04" db="EMBL/GenBank/DDBJ databases">
        <title>Draft genome sequence of Sessilibacter corallicola NBRC 116591.</title>
        <authorList>
            <person name="Miyakawa T."/>
            <person name="Kusuya Y."/>
            <person name="Miura T."/>
        </authorList>
    </citation>
    <scope>NUCLEOTIDE SEQUENCE [LARGE SCALE GENOMIC DNA]</scope>
    <source>
        <strain evidence="3 4">KU-00831-HH</strain>
    </source>
</reference>
<comment type="caution">
    <text evidence="3">The sequence shown here is derived from an EMBL/GenBank/DDBJ whole genome shotgun (WGS) entry which is preliminary data.</text>
</comment>
<feature type="signal peptide" evidence="2">
    <location>
        <begin position="1"/>
        <end position="25"/>
    </location>
</feature>
<organism evidence="3 4">
    <name type="scientific">Sessilibacter corallicola</name>
    <dbReference type="NCBI Taxonomy" id="2904075"/>
    <lineage>
        <taxon>Bacteria</taxon>
        <taxon>Pseudomonadati</taxon>
        <taxon>Pseudomonadota</taxon>
        <taxon>Gammaproteobacteria</taxon>
        <taxon>Cellvibrionales</taxon>
        <taxon>Cellvibrionaceae</taxon>
        <taxon>Sessilibacter</taxon>
    </lineage>
</organism>
<feature type="transmembrane region" description="Helical" evidence="1">
    <location>
        <begin position="430"/>
        <end position="451"/>
    </location>
</feature>
<keyword evidence="1" id="KW-0472">Membrane</keyword>
<dbReference type="PANTHER" id="PTHR40940:SF1">
    <property type="entry name" value="PROTEIN BATD"/>
    <property type="match status" value="1"/>
</dbReference>
<protein>
    <submittedName>
        <fullName evidence="3">BatD family protein</fullName>
    </submittedName>
</protein>
<dbReference type="Pfam" id="PF13584">
    <property type="entry name" value="BatD"/>
    <property type="match status" value="1"/>
</dbReference>
<feature type="chain" id="PRO_5047006089" evidence="2">
    <location>
        <begin position="26"/>
        <end position="575"/>
    </location>
</feature>
<keyword evidence="4" id="KW-1185">Reference proteome</keyword>
<accession>A0ABQ0AAK0</accession>
<evidence type="ECO:0000256" key="1">
    <source>
        <dbReference type="SAM" id="Phobius"/>
    </source>
</evidence>
<evidence type="ECO:0000313" key="4">
    <source>
        <dbReference type="Proteomes" id="UP001465153"/>
    </source>
</evidence>
<dbReference type="RefSeq" id="WP_353303359.1">
    <property type="nucleotide sequence ID" value="NZ_BAABWN010000007.1"/>
</dbReference>
<evidence type="ECO:0000256" key="2">
    <source>
        <dbReference type="SAM" id="SignalP"/>
    </source>
</evidence>